<keyword evidence="2 12" id="KW-0813">Transport</keyword>
<keyword evidence="8" id="KW-0406">Ion transport</keyword>
<evidence type="ECO:0000256" key="4">
    <source>
        <dbReference type="ARBA" id="ARBA00022496"/>
    </source>
</evidence>
<evidence type="ECO:0000256" key="3">
    <source>
        <dbReference type="ARBA" id="ARBA00022452"/>
    </source>
</evidence>
<comment type="caution">
    <text evidence="14">The sequence shown here is derived from an EMBL/GenBank/DDBJ whole genome shotgun (WGS) entry which is preliminary data.</text>
</comment>
<evidence type="ECO:0000256" key="7">
    <source>
        <dbReference type="ARBA" id="ARBA00023004"/>
    </source>
</evidence>
<evidence type="ECO:0000256" key="8">
    <source>
        <dbReference type="ARBA" id="ARBA00023065"/>
    </source>
</evidence>
<evidence type="ECO:0000256" key="11">
    <source>
        <dbReference type="ARBA" id="ARBA00023237"/>
    </source>
</evidence>
<keyword evidence="7" id="KW-0408">Iron</keyword>
<keyword evidence="9" id="KW-0798">TonB box</keyword>
<evidence type="ECO:0000313" key="14">
    <source>
        <dbReference type="EMBL" id="MDD1015224.1"/>
    </source>
</evidence>
<evidence type="ECO:0000256" key="5">
    <source>
        <dbReference type="ARBA" id="ARBA00022692"/>
    </source>
</evidence>
<dbReference type="Pfam" id="PF00593">
    <property type="entry name" value="TonB_dep_Rec_b-barrel"/>
    <property type="match status" value="1"/>
</dbReference>
<dbReference type="Gene3D" id="2.40.170.20">
    <property type="entry name" value="TonB-dependent receptor, beta-barrel domain"/>
    <property type="match status" value="1"/>
</dbReference>
<dbReference type="PANTHER" id="PTHR32552:SF68">
    <property type="entry name" value="FERRICHROME OUTER MEMBRANE TRANSPORTER_PHAGE RECEPTOR"/>
    <property type="match status" value="1"/>
</dbReference>
<dbReference type="EMBL" id="JAMDGZ010000034">
    <property type="protein sequence ID" value="MDD1015224.1"/>
    <property type="molecule type" value="Genomic_DNA"/>
</dbReference>
<proteinExistence type="inferred from homology"/>
<name>A0ABT5PA94_9PSED</name>
<keyword evidence="5 12" id="KW-0812">Transmembrane</keyword>
<reference evidence="14 15" key="1">
    <citation type="submission" date="2022-05" db="EMBL/GenBank/DDBJ databases">
        <title>Novel Pseudomonas spp. Isolated from a Rainbow Trout Aquaculture Facility.</title>
        <authorList>
            <person name="Testerman T."/>
            <person name="Graf J."/>
        </authorList>
    </citation>
    <scope>NUCLEOTIDE SEQUENCE [LARGE SCALE GENOMIC DNA]</scope>
    <source>
        <strain evidence="14 15">ID1025</strain>
    </source>
</reference>
<evidence type="ECO:0000259" key="13">
    <source>
        <dbReference type="Pfam" id="PF00593"/>
    </source>
</evidence>
<dbReference type="PROSITE" id="PS52016">
    <property type="entry name" value="TONB_DEPENDENT_REC_3"/>
    <property type="match status" value="1"/>
</dbReference>
<dbReference type="SUPFAM" id="SSF56935">
    <property type="entry name" value="Porins"/>
    <property type="match status" value="1"/>
</dbReference>
<gene>
    <name evidence="14" type="ORF">M5G17_16260</name>
</gene>
<dbReference type="PANTHER" id="PTHR32552">
    <property type="entry name" value="FERRICHROME IRON RECEPTOR-RELATED"/>
    <property type="match status" value="1"/>
</dbReference>
<comment type="similarity">
    <text evidence="12">Belongs to the TonB-dependent receptor family.</text>
</comment>
<evidence type="ECO:0000256" key="9">
    <source>
        <dbReference type="ARBA" id="ARBA00023077"/>
    </source>
</evidence>
<evidence type="ECO:0000256" key="6">
    <source>
        <dbReference type="ARBA" id="ARBA00022729"/>
    </source>
</evidence>
<feature type="domain" description="TonB-dependent receptor-like beta-barrel" evidence="13">
    <location>
        <begin position="3"/>
        <end position="93"/>
    </location>
</feature>
<keyword evidence="15" id="KW-1185">Reference proteome</keyword>
<keyword evidence="4" id="KW-0410">Iron transport</keyword>
<evidence type="ECO:0000256" key="1">
    <source>
        <dbReference type="ARBA" id="ARBA00004571"/>
    </source>
</evidence>
<dbReference type="Proteomes" id="UP001148184">
    <property type="component" value="Unassembled WGS sequence"/>
</dbReference>
<evidence type="ECO:0000256" key="12">
    <source>
        <dbReference type="PROSITE-ProRule" id="PRU01360"/>
    </source>
</evidence>
<evidence type="ECO:0000256" key="2">
    <source>
        <dbReference type="ARBA" id="ARBA00022448"/>
    </source>
</evidence>
<keyword evidence="14" id="KW-0675">Receptor</keyword>
<dbReference type="InterPro" id="IPR036942">
    <property type="entry name" value="Beta-barrel_TonB_sf"/>
</dbReference>
<sequence length="119" mass="13680">MGNWELSSSYTYLDRESRSNPALRPIDTPRHNLFAAASLNLDAWRHTASMEAASRRYNLSDGSQMSAGYAVYNLKSGYRFSNDVRIEAGVRNLFDRLYEYSEGYPEMGRSYFVQFNVPL</sequence>
<accession>A0ABT5PA94</accession>
<evidence type="ECO:0000313" key="15">
    <source>
        <dbReference type="Proteomes" id="UP001148184"/>
    </source>
</evidence>
<keyword evidence="10 12" id="KW-0472">Membrane</keyword>
<keyword evidence="3 12" id="KW-1134">Transmembrane beta strand</keyword>
<evidence type="ECO:0000256" key="10">
    <source>
        <dbReference type="ARBA" id="ARBA00023136"/>
    </source>
</evidence>
<protein>
    <submittedName>
        <fullName evidence="14">TonB-dependent receptor</fullName>
    </submittedName>
</protein>
<dbReference type="InterPro" id="IPR000531">
    <property type="entry name" value="Beta-barrel_TonB"/>
</dbReference>
<keyword evidence="11 12" id="KW-0998">Cell outer membrane</keyword>
<dbReference type="InterPro" id="IPR039426">
    <property type="entry name" value="TonB-dep_rcpt-like"/>
</dbReference>
<organism evidence="14 15">
    <name type="scientific">Pseudomonas rubra</name>
    <dbReference type="NCBI Taxonomy" id="2942627"/>
    <lineage>
        <taxon>Bacteria</taxon>
        <taxon>Pseudomonadati</taxon>
        <taxon>Pseudomonadota</taxon>
        <taxon>Gammaproteobacteria</taxon>
        <taxon>Pseudomonadales</taxon>
        <taxon>Pseudomonadaceae</taxon>
        <taxon>Pseudomonas</taxon>
    </lineage>
</organism>
<keyword evidence="6" id="KW-0732">Signal</keyword>
<comment type="subcellular location">
    <subcellularLocation>
        <location evidence="1 12">Cell outer membrane</location>
        <topology evidence="1 12">Multi-pass membrane protein</topology>
    </subcellularLocation>
</comment>